<dbReference type="InterPro" id="IPR016187">
    <property type="entry name" value="CTDL_fold"/>
</dbReference>
<dbReference type="EMBL" id="JBJQND010000001">
    <property type="protein sequence ID" value="KAL3890256.1"/>
    <property type="molecule type" value="Genomic_DNA"/>
</dbReference>
<dbReference type="CDD" id="cd00037">
    <property type="entry name" value="CLECT"/>
    <property type="match status" value="1"/>
</dbReference>
<feature type="transmembrane region" description="Helical" evidence="1">
    <location>
        <begin position="45"/>
        <end position="61"/>
    </location>
</feature>
<evidence type="ECO:0000313" key="4">
    <source>
        <dbReference type="EMBL" id="KAL3890256.1"/>
    </source>
</evidence>
<gene>
    <name evidence="4" type="ORF">ACJMK2_002544</name>
</gene>
<evidence type="ECO:0000256" key="2">
    <source>
        <dbReference type="SAM" id="SignalP"/>
    </source>
</evidence>
<organism evidence="4 5">
    <name type="scientific">Sinanodonta woodiana</name>
    <name type="common">Chinese pond mussel</name>
    <name type="synonym">Anodonta woodiana</name>
    <dbReference type="NCBI Taxonomy" id="1069815"/>
    <lineage>
        <taxon>Eukaryota</taxon>
        <taxon>Metazoa</taxon>
        <taxon>Spiralia</taxon>
        <taxon>Lophotrochozoa</taxon>
        <taxon>Mollusca</taxon>
        <taxon>Bivalvia</taxon>
        <taxon>Autobranchia</taxon>
        <taxon>Heteroconchia</taxon>
        <taxon>Palaeoheterodonta</taxon>
        <taxon>Unionida</taxon>
        <taxon>Unionoidea</taxon>
        <taxon>Unionidae</taxon>
        <taxon>Unioninae</taxon>
        <taxon>Sinanodonta</taxon>
    </lineage>
</organism>
<evidence type="ECO:0000313" key="5">
    <source>
        <dbReference type="Proteomes" id="UP001634394"/>
    </source>
</evidence>
<feature type="signal peptide" evidence="2">
    <location>
        <begin position="1"/>
        <end position="21"/>
    </location>
</feature>
<dbReference type="InterPro" id="IPR016186">
    <property type="entry name" value="C-type_lectin-like/link_sf"/>
</dbReference>
<feature type="domain" description="C-type lectin" evidence="3">
    <location>
        <begin position="65"/>
        <end position="189"/>
    </location>
</feature>
<feature type="chain" id="PRO_5044779770" description="C-type lectin domain-containing protein" evidence="2">
    <location>
        <begin position="22"/>
        <end position="192"/>
    </location>
</feature>
<dbReference type="AlphaFoldDB" id="A0ABD3XVM7"/>
<protein>
    <recommendedName>
        <fullName evidence="3">C-type lectin domain-containing protein</fullName>
    </recommendedName>
</protein>
<accession>A0ABD3XVM7</accession>
<name>A0ABD3XVM7_SINWO</name>
<keyword evidence="1" id="KW-0812">Transmembrane</keyword>
<comment type="caution">
    <text evidence="4">The sequence shown here is derived from an EMBL/GenBank/DDBJ whole genome shotgun (WGS) entry which is preliminary data.</text>
</comment>
<keyword evidence="1" id="KW-0472">Membrane</keyword>
<dbReference type="SUPFAM" id="SSF56436">
    <property type="entry name" value="C-type lectin-like"/>
    <property type="match status" value="1"/>
</dbReference>
<dbReference type="InterPro" id="IPR001304">
    <property type="entry name" value="C-type_lectin-like"/>
</dbReference>
<keyword evidence="5" id="KW-1185">Reference proteome</keyword>
<dbReference type="PROSITE" id="PS50041">
    <property type="entry name" value="C_TYPE_LECTIN_2"/>
    <property type="match status" value="1"/>
</dbReference>
<keyword evidence="2" id="KW-0732">Signal</keyword>
<dbReference type="SMART" id="SM00034">
    <property type="entry name" value="CLECT"/>
    <property type="match status" value="1"/>
</dbReference>
<reference evidence="4 5" key="1">
    <citation type="submission" date="2024-11" db="EMBL/GenBank/DDBJ databases">
        <title>Chromosome-level genome assembly of the freshwater bivalve Anodonta woodiana.</title>
        <authorList>
            <person name="Chen X."/>
        </authorList>
    </citation>
    <scope>NUCLEOTIDE SEQUENCE [LARGE SCALE GENOMIC DNA]</scope>
    <source>
        <strain evidence="4">MN2024</strain>
        <tissue evidence="4">Gills</tissue>
    </source>
</reference>
<dbReference type="Proteomes" id="UP001634394">
    <property type="component" value="Unassembled WGS sequence"/>
</dbReference>
<evidence type="ECO:0000256" key="1">
    <source>
        <dbReference type="SAM" id="Phobius"/>
    </source>
</evidence>
<sequence>MILRTLLVLLALLILSQWTNCFIGLPAVIYVPVPLPESGGIGHTFEVFVILIFATVLLIYCDSNFEEFCYRFESQACKGFLDAQIDCRNEGSTIYAPSTCSYLFFKGLAASQGGACQNFWVGAQTTARGVPFQTVLGGTIPNNAPFWGPGEPSGVDGFGDVEKCATMSKAHNYFMNDDLCIYPHGFICQRFN</sequence>
<proteinExistence type="predicted"/>
<keyword evidence="1" id="KW-1133">Transmembrane helix</keyword>
<dbReference type="Gene3D" id="3.10.100.10">
    <property type="entry name" value="Mannose-Binding Protein A, subunit A"/>
    <property type="match status" value="1"/>
</dbReference>
<evidence type="ECO:0000259" key="3">
    <source>
        <dbReference type="PROSITE" id="PS50041"/>
    </source>
</evidence>